<dbReference type="RefSeq" id="WP_369743420.1">
    <property type="nucleotide sequence ID" value="NZ_CP165718.1"/>
</dbReference>
<evidence type="ECO:0000313" key="1">
    <source>
        <dbReference type="EMBL" id="XDV10112.1"/>
    </source>
</evidence>
<dbReference type="AlphaFoldDB" id="A0AB39XBG6"/>
<sequence>MSKKMYRKVIINKDGSLALDLSDDQTRKSITESMSETNDDRIASLEAKLQRLRNEKASRDTFVY</sequence>
<organism evidence="1">
    <name type="scientific">Pseudidiomarina sp. PP-1MA</name>
    <dbReference type="NCBI Taxonomy" id="3237706"/>
    <lineage>
        <taxon>Bacteria</taxon>
        <taxon>Pseudomonadati</taxon>
        <taxon>Pseudomonadota</taxon>
        <taxon>Gammaproteobacteria</taxon>
        <taxon>Alteromonadales</taxon>
        <taxon>Idiomarinaceae</taxon>
        <taxon>Pseudidiomarina</taxon>
    </lineage>
</organism>
<dbReference type="EMBL" id="CP165718">
    <property type="protein sequence ID" value="XDV10112.1"/>
    <property type="molecule type" value="Genomic_DNA"/>
</dbReference>
<reference evidence="1" key="1">
    <citation type="submission" date="2024-07" db="EMBL/GenBank/DDBJ databases">
        <title>Whole genome sequence of bacterial strains from algal surface.</title>
        <authorList>
            <person name="Kumar P."/>
        </authorList>
    </citation>
    <scope>NUCLEOTIDE SEQUENCE</scope>
    <source>
        <strain evidence="1">PP-1MA</strain>
    </source>
</reference>
<name>A0AB39XBG6_9GAMM</name>
<accession>A0AB39XBG6</accession>
<gene>
    <name evidence="1" type="ORF">AB8S08_02595</name>
</gene>
<protein>
    <submittedName>
        <fullName evidence="1">Uncharacterized protein</fullName>
    </submittedName>
</protein>
<proteinExistence type="predicted"/>